<gene>
    <name evidence="1" type="ORF">MNBD_GAMMA25-1920</name>
</gene>
<dbReference type="PANTHER" id="PTHR35271:SF1">
    <property type="entry name" value="ABC TRANSPORTER, SUBSTRATE-BINDING LIPOPROTEIN"/>
    <property type="match status" value="1"/>
</dbReference>
<sequence length="322" mass="35596">MSLLDKIRPLFSGVGLLLFFFVSLALPTVVCANNNINIFVVLSKNTQPYQQFKTQFQQTLYSSPLPKIKFHLIDTDIAASISALYESGVHPDYIVTAGTQAAHQLISTNVSAPTIFSLIPASSYQNNIQHSPYCKTKTHCSAIYLDQPINRQFRLIKKGLPDLRHLGIILGPTSLTMKASILQAAKKYKLDVHIAEAEKDDNLIVLSDKLGKISDALLAIPDPDIYNRKTAKGLLLSSYKNNTPLIAYSKGFVHAGALFSIYSTPEQIAKQTGMMLMRLMSSSENILPASEPPNLYTIDINPAVLRSVRGKINFNDAMLDKR</sequence>
<evidence type="ECO:0008006" key="2">
    <source>
        <dbReference type="Google" id="ProtNLM"/>
    </source>
</evidence>
<evidence type="ECO:0000313" key="1">
    <source>
        <dbReference type="EMBL" id="VAX06521.1"/>
    </source>
</evidence>
<reference evidence="1" key="1">
    <citation type="submission" date="2018-06" db="EMBL/GenBank/DDBJ databases">
        <authorList>
            <person name="Zhirakovskaya E."/>
        </authorList>
    </citation>
    <scope>NUCLEOTIDE SEQUENCE</scope>
</reference>
<proteinExistence type="predicted"/>
<accession>A0A3B1AXM3</accession>
<organism evidence="1">
    <name type="scientific">hydrothermal vent metagenome</name>
    <dbReference type="NCBI Taxonomy" id="652676"/>
    <lineage>
        <taxon>unclassified sequences</taxon>
        <taxon>metagenomes</taxon>
        <taxon>ecological metagenomes</taxon>
    </lineage>
</organism>
<dbReference type="InterPro" id="IPR007487">
    <property type="entry name" value="ABC_transpt-TYRBP-like"/>
</dbReference>
<name>A0A3B1AXM3_9ZZZZ</name>
<dbReference type="AlphaFoldDB" id="A0A3B1AXM3"/>
<dbReference type="Gene3D" id="3.40.50.2300">
    <property type="match status" value="1"/>
</dbReference>
<dbReference type="PANTHER" id="PTHR35271">
    <property type="entry name" value="ABC TRANSPORTER, SUBSTRATE-BINDING LIPOPROTEIN-RELATED"/>
    <property type="match status" value="1"/>
</dbReference>
<dbReference type="Pfam" id="PF04392">
    <property type="entry name" value="ABC_sub_bind"/>
    <property type="match status" value="1"/>
</dbReference>
<protein>
    <recommendedName>
        <fullName evidence="2">ABC transporter substrate-binding protein</fullName>
    </recommendedName>
</protein>
<dbReference type="EMBL" id="UOFY01000008">
    <property type="protein sequence ID" value="VAX06521.1"/>
    <property type="molecule type" value="Genomic_DNA"/>
</dbReference>